<keyword evidence="2" id="KW-1185">Reference proteome</keyword>
<gene>
    <name evidence="1" type="ORF">E2562_007532</name>
</gene>
<sequence length="116" mass="12940">MQMQYHVVHKETFGEVDGGTIAGGRRHNHIRGGGGCHHDEKGVYNGRATTYGAGQHYRYEAYENTICEEEEEEHVGRYEKACGEEGGYSTSSHHYEVYEEEVVAVAGGGRAPRKCF</sequence>
<proteinExistence type="predicted"/>
<dbReference type="Proteomes" id="UP000479710">
    <property type="component" value="Unassembled WGS sequence"/>
</dbReference>
<organism evidence="1 2">
    <name type="scientific">Oryza meyeriana var. granulata</name>
    <dbReference type="NCBI Taxonomy" id="110450"/>
    <lineage>
        <taxon>Eukaryota</taxon>
        <taxon>Viridiplantae</taxon>
        <taxon>Streptophyta</taxon>
        <taxon>Embryophyta</taxon>
        <taxon>Tracheophyta</taxon>
        <taxon>Spermatophyta</taxon>
        <taxon>Magnoliopsida</taxon>
        <taxon>Liliopsida</taxon>
        <taxon>Poales</taxon>
        <taxon>Poaceae</taxon>
        <taxon>BOP clade</taxon>
        <taxon>Oryzoideae</taxon>
        <taxon>Oryzeae</taxon>
        <taxon>Oryzinae</taxon>
        <taxon>Oryza</taxon>
        <taxon>Oryza meyeriana</taxon>
    </lineage>
</organism>
<comment type="caution">
    <text evidence="1">The sequence shown here is derived from an EMBL/GenBank/DDBJ whole genome shotgun (WGS) entry which is preliminary data.</text>
</comment>
<reference evidence="1 2" key="1">
    <citation type="submission" date="2019-11" db="EMBL/GenBank/DDBJ databases">
        <title>Whole genome sequence of Oryza granulata.</title>
        <authorList>
            <person name="Li W."/>
        </authorList>
    </citation>
    <scope>NUCLEOTIDE SEQUENCE [LARGE SCALE GENOMIC DNA]</scope>
    <source>
        <strain evidence="2">cv. Menghai</strain>
        <tissue evidence="1">Leaf</tissue>
    </source>
</reference>
<evidence type="ECO:0000313" key="1">
    <source>
        <dbReference type="EMBL" id="KAF0916444.1"/>
    </source>
</evidence>
<dbReference type="AlphaFoldDB" id="A0A6G1DWF5"/>
<accession>A0A6G1DWF5</accession>
<protein>
    <submittedName>
        <fullName evidence="1">Uncharacterized protein</fullName>
    </submittedName>
</protein>
<name>A0A6G1DWF5_9ORYZ</name>
<evidence type="ECO:0000313" key="2">
    <source>
        <dbReference type="Proteomes" id="UP000479710"/>
    </source>
</evidence>
<dbReference type="EMBL" id="SPHZ02000005">
    <property type="protein sequence ID" value="KAF0916444.1"/>
    <property type="molecule type" value="Genomic_DNA"/>
</dbReference>